<dbReference type="OrthoDB" id="355459at2"/>
<comment type="similarity">
    <text evidence="1">Belongs to the FldB/FldC dehydratase alpha/beta subunit family.</text>
</comment>
<evidence type="ECO:0000256" key="1">
    <source>
        <dbReference type="ARBA" id="ARBA00005806"/>
    </source>
</evidence>
<dbReference type="RefSeq" id="WP_012584094.1">
    <property type="nucleotide sequence ID" value="NC_011661.1"/>
</dbReference>
<proteinExistence type="inferred from homology"/>
<name>B8E3E5_DICTD</name>
<keyword evidence="3" id="KW-1185">Reference proteome</keyword>
<dbReference type="AlphaFoldDB" id="B8E3E5"/>
<dbReference type="PANTHER" id="PTHR30548">
    <property type="entry name" value="2-HYDROXYGLUTARYL-COA DEHYDRATASE, D-COMPONENT-RELATED"/>
    <property type="match status" value="1"/>
</dbReference>
<reference evidence="3" key="1">
    <citation type="journal article" date="2016" name="Front. Microbiol.">
        <title>The complete genome sequence of hyperthermophile Dictyoglomus turgidum DSM 6724 reveals a specialized carbohydrate fermentor.</title>
        <authorList>
            <person name="Brumm P.J."/>
            <person name="Gowda K."/>
            <person name="Robb F.T."/>
            <person name="Mead D.A."/>
        </authorList>
    </citation>
    <scope>NUCLEOTIDE SEQUENCE [LARGE SCALE GENOMIC DNA]</scope>
    <source>
        <strain evidence="3">DSM 6724 / Z-1310</strain>
    </source>
</reference>
<dbReference type="InParanoid" id="B8E3E5"/>
<accession>B8E3E5</accession>
<protein>
    <submittedName>
        <fullName evidence="2">2-hydroxyglutaryl-CoA dehydratase D-component</fullName>
    </submittedName>
</protein>
<dbReference type="Gene3D" id="3.40.50.11890">
    <property type="match status" value="1"/>
</dbReference>
<dbReference type="HOGENOM" id="CLU_053697_1_1_0"/>
<dbReference type="eggNOG" id="COG1775">
    <property type="taxonomic scope" value="Bacteria"/>
</dbReference>
<sequence length="339" mass="39697">MEEIGEYFDYYSYLKDKINSGGYVGYMCSYVPPEIISASGFEPLPIIFPPLYPERTDEVYPKYFCPYIRNVNEYILRNGLNLEKIILTDGCDSSKRIYECWKELGVSNSIYFLRIPFNSDENSVKYFATELKELFKDLNGGIETEKLVKTIDFYNSLRDKIRRDGLNPLSIFSLLTGEAYTNFENNYDHNPQVKVYLLSSMFPLDFIKYLHSLGVEVAYIDSCFGGNLLERVENYHKDPFYVISEYYLKRTACVRSLGQEKRIENIKRLKENIDGVIIYTLKFCDPLIYQSARLREIIKTLNLPVLTIEDDYTLGNKGQIRTRVEAFVEMIYERRKVSL</sequence>
<dbReference type="Pfam" id="PF06050">
    <property type="entry name" value="HGD-D"/>
    <property type="match status" value="1"/>
</dbReference>
<organism evidence="2 3">
    <name type="scientific">Dictyoglomus turgidum (strain DSM 6724 / Z-1310)</name>
    <dbReference type="NCBI Taxonomy" id="515635"/>
    <lineage>
        <taxon>Bacteria</taxon>
        <taxon>Pseudomonadati</taxon>
        <taxon>Dictyoglomota</taxon>
        <taxon>Dictyoglomia</taxon>
        <taxon>Dictyoglomales</taxon>
        <taxon>Dictyoglomaceae</taxon>
        <taxon>Dictyoglomus</taxon>
    </lineage>
</organism>
<gene>
    <name evidence="2" type="ordered locus">Dtur_1747</name>
</gene>
<dbReference type="STRING" id="515635.Dtur_1747"/>
<dbReference type="Proteomes" id="UP000007719">
    <property type="component" value="Chromosome"/>
</dbReference>
<dbReference type="InterPro" id="IPR010327">
    <property type="entry name" value="FldB/FldC_alpha/beta"/>
</dbReference>
<dbReference type="PANTHER" id="PTHR30548:SF1">
    <property type="entry name" value="DEHYDRATASE SUBUNIT MJ0007-RELATED"/>
    <property type="match status" value="1"/>
</dbReference>
<evidence type="ECO:0000313" key="3">
    <source>
        <dbReference type="Proteomes" id="UP000007719"/>
    </source>
</evidence>
<evidence type="ECO:0000313" key="2">
    <source>
        <dbReference type="EMBL" id="ACK43019.1"/>
    </source>
</evidence>
<dbReference type="EnsemblBacteria" id="ACK43019">
    <property type="protein sequence ID" value="ACK43019"/>
    <property type="gene ID" value="Dtur_1747"/>
</dbReference>
<dbReference type="KEGG" id="dtu:Dtur_1747"/>
<dbReference type="EMBL" id="CP001251">
    <property type="protein sequence ID" value="ACK43019.1"/>
    <property type="molecule type" value="Genomic_DNA"/>
</dbReference>
<dbReference type="Gene3D" id="3.40.50.11900">
    <property type="match status" value="1"/>
</dbReference>